<evidence type="ECO:0000313" key="1">
    <source>
        <dbReference type="EMBL" id="MED6252206.1"/>
    </source>
</evidence>
<keyword evidence="2" id="KW-1185">Reference proteome</keyword>
<protein>
    <submittedName>
        <fullName evidence="1">Uncharacterized protein</fullName>
    </submittedName>
</protein>
<name>A0ABU7BP33_9TELE</name>
<proteinExistence type="predicted"/>
<sequence>MILKFMNCSSTLFCYTYIKIKRDLIDPCALCEQSRVNRVKRAGLRTTLQRAGVEDQWGSCEFPYPHHLGPVGEEVADPGAK</sequence>
<reference evidence="1 2" key="1">
    <citation type="submission" date="2021-07" db="EMBL/GenBank/DDBJ databases">
        <authorList>
            <person name="Palmer J.M."/>
        </authorList>
    </citation>
    <scope>NUCLEOTIDE SEQUENCE [LARGE SCALE GENOMIC DNA]</scope>
    <source>
        <strain evidence="1 2">AT_MEX2019</strain>
        <tissue evidence="1">Muscle</tissue>
    </source>
</reference>
<dbReference type="Proteomes" id="UP001345963">
    <property type="component" value="Unassembled WGS sequence"/>
</dbReference>
<dbReference type="EMBL" id="JAHUTI010061016">
    <property type="protein sequence ID" value="MED6252206.1"/>
    <property type="molecule type" value="Genomic_DNA"/>
</dbReference>
<comment type="caution">
    <text evidence="1">The sequence shown here is derived from an EMBL/GenBank/DDBJ whole genome shotgun (WGS) entry which is preliminary data.</text>
</comment>
<organism evidence="1 2">
    <name type="scientific">Ataeniobius toweri</name>
    <dbReference type="NCBI Taxonomy" id="208326"/>
    <lineage>
        <taxon>Eukaryota</taxon>
        <taxon>Metazoa</taxon>
        <taxon>Chordata</taxon>
        <taxon>Craniata</taxon>
        <taxon>Vertebrata</taxon>
        <taxon>Euteleostomi</taxon>
        <taxon>Actinopterygii</taxon>
        <taxon>Neopterygii</taxon>
        <taxon>Teleostei</taxon>
        <taxon>Neoteleostei</taxon>
        <taxon>Acanthomorphata</taxon>
        <taxon>Ovalentaria</taxon>
        <taxon>Atherinomorphae</taxon>
        <taxon>Cyprinodontiformes</taxon>
        <taxon>Goodeidae</taxon>
        <taxon>Ataeniobius</taxon>
    </lineage>
</organism>
<gene>
    <name evidence="1" type="ORF">ATANTOWER_008460</name>
</gene>
<accession>A0ABU7BP33</accession>
<evidence type="ECO:0000313" key="2">
    <source>
        <dbReference type="Proteomes" id="UP001345963"/>
    </source>
</evidence>